<evidence type="ECO:0000256" key="1">
    <source>
        <dbReference type="ARBA" id="ARBA00004167"/>
    </source>
</evidence>
<evidence type="ECO:0000256" key="7">
    <source>
        <dbReference type="SAM" id="Phobius"/>
    </source>
</evidence>
<organism evidence="10 11">
    <name type="scientific">Candidatus Nitrospira neomarina</name>
    <dbReference type="NCBI Taxonomy" id="3020899"/>
    <lineage>
        <taxon>Bacteria</taxon>
        <taxon>Pseudomonadati</taxon>
        <taxon>Nitrospirota</taxon>
        <taxon>Nitrospiria</taxon>
        <taxon>Nitrospirales</taxon>
        <taxon>Nitrospiraceae</taxon>
        <taxon>Nitrospira</taxon>
    </lineage>
</organism>
<dbReference type="KEGG" id="nneo:PQG83_15170"/>
<keyword evidence="4 7" id="KW-1133">Transmembrane helix</keyword>
<keyword evidence="11" id="KW-1185">Reference proteome</keyword>
<feature type="signal peptide" evidence="8">
    <location>
        <begin position="1"/>
        <end position="23"/>
    </location>
</feature>
<dbReference type="NCBIfam" id="TIGR04211">
    <property type="entry name" value="SH3_and_anchor"/>
    <property type="match status" value="1"/>
</dbReference>
<protein>
    <submittedName>
        <fullName evidence="10">TIGR04211 family SH3 domain-containing protein</fullName>
    </submittedName>
</protein>
<dbReference type="Proteomes" id="UP001302494">
    <property type="component" value="Chromosome"/>
</dbReference>
<dbReference type="EMBL" id="CP116968">
    <property type="protein sequence ID" value="WNM61087.1"/>
    <property type="molecule type" value="Genomic_DNA"/>
</dbReference>
<comment type="subcellular location">
    <subcellularLocation>
        <location evidence="1">Membrane</location>
        <topology evidence="1">Single-pass membrane protein</topology>
    </subcellularLocation>
</comment>
<evidence type="ECO:0000256" key="4">
    <source>
        <dbReference type="ARBA" id="ARBA00022989"/>
    </source>
</evidence>
<keyword evidence="3 8" id="KW-0732">Signal</keyword>
<proteinExistence type="predicted"/>
<evidence type="ECO:0000256" key="3">
    <source>
        <dbReference type="ARBA" id="ARBA00022729"/>
    </source>
</evidence>
<evidence type="ECO:0000259" key="9">
    <source>
        <dbReference type="PROSITE" id="PS51781"/>
    </source>
</evidence>
<evidence type="ECO:0000256" key="2">
    <source>
        <dbReference type="ARBA" id="ARBA00022692"/>
    </source>
</evidence>
<feature type="coiled-coil region" evidence="6">
    <location>
        <begin position="99"/>
        <end position="192"/>
    </location>
</feature>
<keyword evidence="6" id="KW-0175">Coiled coil</keyword>
<dbReference type="InterPro" id="IPR003646">
    <property type="entry name" value="SH3-like_bac-type"/>
</dbReference>
<accession>A0AA96GH06</accession>
<dbReference type="AlphaFoldDB" id="A0AA96GH06"/>
<keyword evidence="2 7" id="KW-0812">Transmembrane</keyword>
<evidence type="ECO:0000256" key="5">
    <source>
        <dbReference type="ARBA" id="ARBA00023136"/>
    </source>
</evidence>
<evidence type="ECO:0000313" key="10">
    <source>
        <dbReference type="EMBL" id="WNM61087.1"/>
    </source>
</evidence>
<dbReference type="PROSITE" id="PS51781">
    <property type="entry name" value="SH3B"/>
    <property type="match status" value="1"/>
</dbReference>
<keyword evidence="5 7" id="KW-0472">Membrane</keyword>
<dbReference type="Pfam" id="PF08239">
    <property type="entry name" value="SH3_3"/>
    <property type="match status" value="1"/>
</dbReference>
<evidence type="ECO:0000256" key="6">
    <source>
        <dbReference type="SAM" id="Coils"/>
    </source>
</evidence>
<evidence type="ECO:0000256" key="8">
    <source>
        <dbReference type="SAM" id="SignalP"/>
    </source>
</evidence>
<evidence type="ECO:0000313" key="11">
    <source>
        <dbReference type="Proteomes" id="UP001302494"/>
    </source>
</evidence>
<name>A0AA96GH06_9BACT</name>
<sequence length="229" mass="25405">MKFLIYLVFLSFSWLGLTTQPLAAVGDVNYISDIVTVPLRSGPTTAHRILHRGLPSGTQLTILAIDEEAGFTQVRTTDGMEGWVTSQYLIGEPIARVKLAAAEKRLQALKAEIEKEREARASIQAEHKETDANNRTLNSQVQSLSKELAELKRISGDSINEHARNIELVQQNTLLAGQVEELSAKARQLEENLQLKWLLYGGALVLIGLLIGVILKARPRQTTSYSRYS</sequence>
<feature type="domain" description="SH3b" evidence="9">
    <location>
        <begin position="26"/>
        <end position="93"/>
    </location>
</feature>
<gene>
    <name evidence="10" type="ORF">PQG83_15170</name>
</gene>
<dbReference type="GO" id="GO:0016020">
    <property type="term" value="C:membrane"/>
    <property type="evidence" value="ECO:0007669"/>
    <property type="project" value="UniProtKB-SubCell"/>
</dbReference>
<reference evidence="10 11" key="1">
    <citation type="submission" date="2023-01" db="EMBL/GenBank/DDBJ databases">
        <title>Cultivation and genomic characterization of new, ubiquitous marine nitrite-oxidizing bacteria from the Nitrospirales.</title>
        <authorList>
            <person name="Mueller A.J."/>
            <person name="Daebeler A."/>
            <person name="Herbold C.W."/>
            <person name="Kirkegaard R.H."/>
            <person name="Daims H."/>
        </authorList>
    </citation>
    <scope>NUCLEOTIDE SEQUENCE [LARGE SCALE GENOMIC DNA]</scope>
    <source>
        <strain evidence="10 11">DK</strain>
    </source>
</reference>
<dbReference type="RefSeq" id="WP_312742744.1">
    <property type="nucleotide sequence ID" value="NZ_CP116968.1"/>
</dbReference>
<feature type="chain" id="PRO_5041704313" evidence="8">
    <location>
        <begin position="24"/>
        <end position="229"/>
    </location>
</feature>
<feature type="transmembrane region" description="Helical" evidence="7">
    <location>
        <begin position="197"/>
        <end position="217"/>
    </location>
</feature>
<dbReference type="Gene3D" id="2.30.30.40">
    <property type="entry name" value="SH3 Domains"/>
    <property type="match status" value="1"/>
</dbReference>
<dbReference type="InterPro" id="IPR016476">
    <property type="entry name" value="SH3_dom_pro"/>
</dbReference>